<keyword evidence="5" id="KW-0961">Cell wall biogenesis/degradation</keyword>
<organism evidence="6 7">
    <name type="scientific">Rhodamnia argentea</name>
    <dbReference type="NCBI Taxonomy" id="178133"/>
    <lineage>
        <taxon>Eukaryota</taxon>
        <taxon>Viridiplantae</taxon>
        <taxon>Streptophyta</taxon>
        <taxon>Embryophyta</taxon>
        <taxon>Tracheophyta</taxon>
        <taxon>Spermatophyta</taxon>
        <taxon>Magnoliopsida</taxon>
        <taxon>eudicotyledons</taxon>
        <taxon>Gunneridae</taxon>
        <taxon>Pentapetalae</taxon>
        <taxon>rosids</taxon>
        <taxon>malvids</taxon>
        <taxon>Myrtales</taxon>
        <taxon>Myrtaceae</taxon>
        <taxon>Myrtoideae</taxon>
        <taxon>Myrteae</taxon>
        <taxon>Australasian group</taxon>
        <taxon>Rhodamnia</taxon>
    </lineage>
</organism>
<keyword evidence="5" id="KW-0472">Membrane</keyword>
<keyword evidence="4" id="KW-0808">Transferase</keyword>
<feature type="transmembrane region" description="Helical" evidence="5">
    <location>
        <begin position="140"/>
        <end position="164"/>
    </location>
</feature>
<evidence type="ECO:0000256" key="5">
    <source>
        <dbReference type="RuleBase" id="RU362027"/>
    </source>
</evidence>
<dbReference type="EC" id="2.4.1.-" evidence="5"/>
<evidence type="ECO:0000256" key="1">
    <source>
        <dbReference type="ARBA" id="ARBA00004877"/>
    </source>
</evidence>
<dbReference type="RefSeq" id="XP_048127346.1">
    <property type="nucleotide sequence ID" value="XM_048271389.1"/>
</dbReference>
<dbReference type="Gene3D" id="3.90.550.10">
    <property type="entry name" value="Spore Coat Polysaccharide Biosynthesis Protein SpsA, Chain A"/>
    <property type="match status" value="1"/>
</dbReference>
<sequence>MYKRLFSSSSSSSSLCGCYLPGVHPLESSPPSNLLFSSEKLIPALPAGSWYGRTLGSQRGRSRARHGAALHSRARKRWRRWFVWFRRVVVGRGSMKLYISATGIKKLTIPSSGAGGGKGSPSSAAAAVPANPGRRIAGRAVLPAVLVLGLALPFLFVRVAFLVLESAAACSASSNDCFGWRFFGGNDAALLREELTRALLEAKESDVGERQGVESSVESFGELVKEMTSGQPDIKEFASKTKAMLTRMERKVHSAKQQESIYWHLASHGIPKGLHCLCLKLAEEYAVNAMARSRLPPPQYVRHLADPHFHHVVLITDNVLAASVVISSTVQNSAKPEKLVFHVLTDKKTYTAMHAWFAINPIRLAVVEVKGLHQYDWSQEVNIRVKEMIDFHRLLWRHFYRNMKGEYLDEAEEKYVEALSPSNLSLLNHLRVFIPELFPDLNKVVFLDDDLIVQRDLSPLWDLNLEGKGVGAVVNSWCGDDCCPGRQYKDYLNFSHPTISSNFDSNRCAWLYGLNVFDLEAWRRSNLTRNYLNWLKESLNSGLELWIPGVLPPALIAFEGQVHPIDPSWHLAGLGHRFPDTQGRLVAAAAVIHFSGPAKPWLEIGSPEIRSLWYRHLDPSNEFIRKCRITG</sequence>
<dbReference type="PROSITE" id="PS51257">
    <property type="entry name" value="PROKAR_LIPOPROTEIN"/>
    <property type="match status" value="1"/>
</dbReference>
<dbReference type="Proteomes" id="UP000827889">
    <property type="component" value="Chromosome 10"/>
</dbReference>
<comment type="similarity">
    <text evidence="2 5">Belongs to the glycosyltransferase 8 family.</text>
</comment>
<dbReference type="InterPro" id="IPR029044">
    <property type="entry name" value="Nucleotide-diphossugar_trans"/>
</dbReference>
<comment type="pathway">
    <text evidence="1 5">Glycan metabolism; pectin biosynthesis.</text>
</comment>
<evidence type="ECO:0000313" key="7">
    <source>
        <dbReference type="RefSeq" id="XP_048127346.1"/>
    </source>
</evidence>
<evidence type="ECO:0000256" key="3">
    <source>
        <dbReference type="ARBA" id="ARBA00022676"/>
    </source>
</evidence>
<dbReference type="SUPFAM" id="SSF53448">
    <property type="entry name" value="Nucleotide-diphospho-sugar transferases"/>
    <property type="match status" value="1"/>
</dbReference>
<evidence type="ECO:0000256" key="2">
    <source>
        <dbReference type="ARBA" id="ARBA00006351"/>
    </source>
</evidence>
<evidence type="ECO:0000313" key="6">
    <source>
        <dbReference type="Proteomes" id="UP000827889"/>
    </source>
</evidence>
<keyword evidence="6" id="KW-1185">Reference proteome</keyword>
<protein>
    <recommendedName>
        <fullName evidence="5">Hexosyltransferase</fullName>
        <ecNumber evidence="5">2.4.1.-</ecNumber>
    </recommendedName>
</protein>
<dbReference type="PANTHER" id="PTHR32116:SF30">
    <property type="entry name" value="GALACTURONOSYLTRANSFERASE 15-RELATED"/>
    <property type="match status" value="1"/>
</dbReference>
<keyword evidence="5" id="KW-0812">Transmembrane</keyword>
<dbReference type="GeneID" id="115731841"/>
<dbReference type="InterPro" id="IPR002495">
    <property type="entry name" value="Glyco_trans_8"/>
</dbReference>
<keyword evidence="3 5" id="KW-0328">Glycosyltransferase</keyword>
<proteinExistence type="inferred from homology"/>
<reference evidence="7" key="1">
    <citation type="submission" date="2025-08" db="UniProtKB">
        <authorList>
            <consortium name="RefSeq"/>
        </authorList>
    </citation>
    <scope>IDENTIFICATION</scope>
    <source>
        <tissue evidence="7">Leaf</tissue>
    </source>
</reference>
<gene>
    <name evidence="7" type="primary">LOC115731841</name>
</gene>
<keyword evidence="5" id="KW-1133">Transmembrane helix</keyword>
<dbReference type="Pfam" id="PF01501">
    <property type="entry name" value="Glyco_transf_8"/>
    <property type="match status" value="1"/>
</dbReference>
<dbReference type="PANTHER" id="PTHR32116">
    <property type="entry name" value="GALACTURONOSYLTRANSFERASE 4-RELATED"/>
    <property type="match status" value="1"/>
</dbReference>
<evidence type="ECO:0000256" key="4">
    <source>
        <dbReference type="ARBA" id="ARBA00022679"/>
    </source>
</evidence>
<accession>A0ABM3GSM6</accession>
<keyword evidence="5" id="KW-0333">Golgi apparatus</keyword>
<dbReference type="CDD" id="cd06429">
    <property type="entry name" value="GT8_like_1"/>
    <property type="match status" value="1"/>
</dbReference>
<comment type="subcellular location">
    <subcellularLocation>
        <location evidence="5">Golgi apparatus membrane</location>
        <topology evidence="5">Single-pass type II membrane protein</topology>
    </subcellularLocation>
</comment>
<name>A0ABM3GSM6_9MYRT</name>
<dbReference type="InterPro" id="IPR029993">
    <property type="entry name" value="GAUT"/>
</dbReference>